<feature type="chain" id="PRO_5006865360" evidence="1">
    <location>
        <begin position="20"/>
        <end position="69"/>
    </location>
</feature>
<accession>A0A0V0GME1</accession>
<dbReference type="EMBL" id="GEDG01035924">
    <property type="protein sequence ID" value="JAP08973.1"/>
    <property type="molecule type" value="Transcribed_RNA"/>
</dbReference>
<protein>
    <submittedName>
        <fullName evidence="2">Putative ovule protein</fullName>
    </submittedName>
</protein>
<feature type="signal peptide" evidence="1">
    <location>
        <begin position="1"/>
        <end position="19"/>
    </location>
</feature>
<sequence length="69" mass="7700">MLSSLFQCLSTILVVEVLGCETYLTSHVNFLMQLSLLSTIGVFGMEKCYSNHLFGVKMSENSFLGIKVF</sequence>
<name>A0A0V0GME1_SOLCH</name>
<proteinExistence type="predicted"/>
<dbReference type="AlphaFoldDB" id="A0A0V0GME1"/>
<reference evidence="2" key="1">
    <citation type="submission" date="2015-12" db="EMBL/GenBank/DDBJ databases">
        <title>Gene expression during late stages of embryo sac development: a critical building block for successful pollen-pistil interactions.</title>
        <authorList>
            <person name="Liu Y."/>
            <person name="Joly V."/>
            <person name="Sabar M."/>
            <person name="Matton D.P."/>
        </authorList>
    </citation>
    <scope>NUCLEOTIDE SEQUENCE</scope>
</reference>
<evidence type="ECO:0000313" key="2">
    <source>
        <dbReference type="EMBL" id="JAP08973.1"/>
    </source>
</evidence>
<evidence type="ECO:0000256" key="1">
    <source>
        <dbReference type="SAM" id="SignalP"/>
    </source>
</evidence>
<organism evidence="2">
    <name type="scientific">Solanum chacoense</name>
    <name type="common">Chaco potato</name>
    <dbReference type="NCBI Taxonomy" id="4108"/>
    <lineage>
        <taxon>Eukaryota</taxon>
        <taxon>Viridiplantae</taxon>
        <taxon>Streptophyta</taxon>
        <taxon>Embryophyta</taxon>
        <taxon>Tracheophyta</taxon>
        <taxon>Spermatophyta</taxon>
        <taxon>Magnoliopsida</taxon>
        <taxon>eudicotyledons</taxon>
        <taxon>Gunneridae</taxon>
        <taxon>Pentapetalae</taxon>
        <taxon>asterids</taxon>
        <taxon>lamiids</taxon>
        <taxon>Solanales</taxon>
        <taxon>Solanaceae</taxon>
        <taxon>Solanoideae</taxon>
        <taxon>Solaneae</taxon>
        <taxon>Solanum</taxon>
    </lineage>
</organism>
<keyword evidence="1" id="KW-0732">Signal</keyword>